<dbReference type="PANTHER" id="PTHR14969">
    <property type="entry name" value="SPHINGOSINE-1-PHOSPHATE PHOSPHOHYDROLASE"/>
    <property type="match status" value="1"/>
</dbReference>
<gene>
    <name evidence="3" type="ORF">EPL05_20275</name>
</gene>
<dbReference type="EMBL" id="SBIW01000012">
    <property type="protein sequence ID" value="RWY47931.1"/>
    <property type="molecule type" value="Genomic_DNA"/>
</dbReference>
<name>A0A444MII6_9SPHI</name>
<evidence type="ECO:0000256" key="1">
    <source>
        <dbReference type="SAM" id="Phobius"/>
    </source>
</evidence>
<evidence type="ECO:0000313" key="4">
    <source>
        <dbReference type="Proteomes" id="UP000286701"/>
    </source>
</evidence>
<keyword evidence="1" id="KW-0812">Transmembrane</keyword>
<dbReference type="Proteomes" id="UP000286701">
    <property type="component" value="Unassembled WGS sequence"/>
</dbReference>
<feature type="domain" description="Phosphatidic acid phosphatase type 2/haloperoxidase" evidence="2">
    <location>
        <begin position="82"/>
        <end position="198"/>
    </location>
</feature>
<feature type="transmembrane region" description="Helical" evidence="1">
    <location>
        <begin position="82"/>
        <end position="102"/>
    </location>
</feature>
<feature type="transmembrane region" description="Helical" evidence="1">
    <location>
        <begin position="182"/>
        <end position="200"/>
    </location>
</feature>
<evidence type="ECO:0000259" key="2">
    <source>
        <dbReference type="SMART" id="SM00014"/>
    </source>
</evidence>
<dbReference type="Gene3D" id="1.20.144.10">
    <property type="entry name" value="Phosphatidic acid phosphatase type 2/haloperoxidase"/>
    <property type="match status" value="1"/>
</dbReference>
<dbReference type="SUPFAM" id="SSF48317">
    <property type="entry name" value="Acid phosphatase/Vanadium-dependent haloperoxidase"/>
    <property type="match status" value="1"/>
</dbReference>
<comment type="caution">
    <text evidence="3">The sequence shown here is derived from an EMBL/GenBank/DDBJ whole genome shotgun (WGS) entry which is preliminary data.</text>
</comment>
<dbReference type="InterPro" id="IPR036938">
    <property type="entry name" value="PAP2/HPO_sf"/>
</dbReference>
<reference evidence="3 4" key="1">
    <citation type="submission" date="2019-01" db="EMBL/GenBank/DDBJ databases">
        <title>Mucilaginibacter antarcticum sp. nov., isolated from antarctic soil.</title>
        <authorList>
            <person name="Yan Y.-Q."/>
            <person name="Du Z.-J."/>
        </authorList>
    </citation>
    <scope>NUCLEOTIDE SEQUENCE [LARGE SCALE GENOMIC DNA]</scope>
    <source>
        <strain evidence="3 4">F01003</strain>
    </source>
</reference>
<dbReference type="OrthoDB" id="9773582at2"/>
<keyword evidence="1" id="KW-1133">Transmembrane helix</keyword>
<keyword evidence="4" id="KW-1185">Reference proteome</keyword>
<evidence type="ECO:0000313" key="3">
    <source>
        <dbReference type="EMBL" id="RWY47931.1"/>
    </source>
</evidence>
<dbReference type="PROSITE" id="PS51257">
    <property type="entry name" value="PROKAR_LIPOPROTEIN"/>
    <property type="match status" value="1"/>
</dbReference>
<dbReference type="PANTHER" id="PTHR14969:SF13">
    <property type="entry name" value="AT30094P"/>
    <property type="match status" value="1"/>
</dbReference>
<protein>
    <submittedName>
        <fullName evidence="3">Phosphatase PAP2 family protein</fullName>
    </submittedName>
</protein>
<keyword evidence="1" id="KW-0472">Membrane</keyword>
<organism evidence="3 4">
    <name type="scientific">Mucilaginibacter gilvus</name>
    <dbReference type="NCBI Taxonomy" id="2305909"/>
    <lineage>
        <taxon>Bacteria</taxon>
        <taxon>Pseudomonadati</taxon>
        <taxon>Bacteroidota</taxon>
        <taxon>Sphingobacteriia</taxon>
        <taxon>Sphingobacteriales</taxon>
        <taxon>Sphingobacteriaceae</taxon>
        <taxon>Mucilaginibacter</taxon>
    </lineage>
</organism>
<feature type="transmembrane region" description="Helical" evidence="1">
    <location>
        <begin position="156"/>
        <end position="175"/>
    </location>
</feature>
<dbReference type="AlphaFoldDB" id="A0A444MII6"/>
<sequence>MKTGFKDVLYRVRYFFVPYLVVLCACLIIKLLYTRQEIYFAVNGVYNSAGDFLAPYVTDIGDGLTIIILSLILALYSYRNAFLLFTSFLTTALVAQILKYSINSPRPRAYFDSEVTRLRFVEGVHVVAGIQSFPSGHTVTAFSAGIALTYLIKNKLWGTALLLLAMLVGYSRMYLSQHFFEDVTAGSAIGVVITIIWLAFMDSKQFLRSPRWNGGIIKQKRN</sequence>
<accession>A0A444MII6</accession>
<proteinExistence type="predicted"/>
<dbReference type="Pfam" id="PF01569">
    <property type="entry name" value="PAP2"/>
    <property type="match status" value="1"/>
</dbReference>
<feature type="transmembrane region" description="Helical" evidence="1">
    <location>
        <begin position="12"/>
        <end position="33"/>
    </location>
</feature>
<dbReference type="InterPro" id="IPR000326">
    <property type="entry name" value="PAP2/HPO"/>
</dbReference>
<dbReference type="SMART" id="SM00014">
    <property type="entry name" value="acidPPc"/>
    <property type="match status" value="1"/>
</dbReference>
<feature type="transmembrane region" description="Helical" evidence="1">
    <location>
        <begin position="53"/>
        <end position="75"/>
    </location>
</feature>
<dbReference type="RefSeq" id="WP_128535825.1">
    <property type="nucleotide sequence ID" value="NZ_SBIW01000012.1"/>
</dbReference>